<evidence type="ECO:0000256" key="1">
    <source>
        <dbReference type="SAM" id="Phobius"/>
    </source>
</evidence>
<evidence type="ECO:0000259" key="2">
    <source>
        <dbReference type="PROSITE" id="PS50191"/>
    </source>
</evidence>
<dbReference type="InterPro" id="IPR036273">
    <property type="entry name" value="CRAL/TRIO_N_dom_sf"/>
</dbReference>
<keyword evidence="1" id="KW-0812">Transmembrane</keyword>
<organism evidence="3 4">
    <name type="scientific">Parasitella parasitica</name>
    <dbReference type="NCBI Taxonomy" id="35722"/>
    <lineage>
        <taxon>Eukaryota</taxon>
        <taxon>Fungi</taxon>
        <taxon>Fungi incertae sedis</taxon>
        <taxon>Mucoromycota</taxon>
        <taxon>Mucoromycotina</taxon>
        <taxon>Mucoromycetes</taxon>
        <taxon>Mucorales</taxon>
        <taxon>Mucorineae</taxon>
        <taxon>Mucoraceae</taxon>
        <taxon>Parasitella</taxon>
    </lineage>
</organism>
<dbReference type="PANTHER" id="PTHR46590:SF4">
    <property type="entry name" value="CRAL-TRIO DOMAIN-CONTAINING PROTEIN"/>
    <property type="match status" value="1"/>
</dbReference>
<dbReference type="Proteomes" id="UP000054107">
    <property type="component" value="Unassembled WGS sequence"/>
</dbReference>
<dbReference type="InterPro" id="IPR052432">
    <property type="entry name" value="PITP/CRAL-TRIO"/>
</dbReference>
<evidence type="ECO:0000313" key="4">
    <source>
        <dbReference type="Proteomes" id="UP000054107"/>
    </source>
</evidence>
<keyword evidence="4" id="KW-1185">Reference proteome</keyword>
<dbReference type="SUPFAM" id="SSF46938">
    <property type="entry name" value="CRAL/TRIO N-terminal domain"/>
    <property type="match status" value="1"/>
</dbReference>
<gene>
    <name evidence="3" type="primary">PARPA_00619.1 scaffold 1011</name>
</gene>
<dbReference type="InterPro" id="IPR036865">
    <property type="entry name" value="CRAL-TRIO_dom_sf"/>
</dbReference>
<feature type="domain" description="CRAL-TRIO" evidence="2">
    <location>
        <begin position="104"/>
        <end position="279"/>
    </location>
</feature>
<dbReference type="EMBL" id="LN719213">
    <property type="protein sequence ID" value="CEP07334.1"/>
    <property type="molecule type" value="Genomic_DNA"/>
</dbReference>
<evidence type="ECO:0000313" key="3">
    <source>
        <dbReference type="EMBL" id="CEP07334.1"/>
    </source>
</evidence>
<dbReference type="PANTHER" id="PTHR46590">
    <property type="entry name" value="PHOSPHATIDYLINOSITOL TRANSFER PROTEIN CSR1-RELATED"/>
    <property type="match status" value="1"/>
</dbReference>
<dbReference type="Gene3D" id="3.40.525.10">
    <property type="entry name" value="CRAL-TRIO lipid binding domain"/>
    <property type="match status" value="1"/>
</dbReference>
<reference evidence="3 4" key="1">
    <citation type="submission" date="2014-09" db="EMBL/GenBank/DDBJ databases">
        <authorList>
            <person name="Ellenberger Sabrina"/>
        </authorList>
    </citation>
    <scope>NUCLEOTIDE SEQUENCE [LARGE SCALE GENOMIC DNA]</scope>
    <source>
        <strain evidence="3 4">CBS 412.66</strain>
    </source>
</reference>
<dbReference type="SMART" id="SM00516">
    <property type="entry name" value="SEC14"/>
    <property type="match status" value="1"/>
</dbReference>
<proteinExistence type="predicted"/>
<dbReference type="STRING" id="35722.A0A0B7MWS3"/>
<dbReference type="AlphaFoldDB" id="A0A0B7MWS3"/>
<keyword evidence="1" id="KW-0472">Membrane</keyword>
<name>A0A0B7MWS3_9FUNG</name>
<dbReference type="InterPro" id="IPR001251">
    <property type="entry name" value="CRAL-TRIO_dom"/>
</dbReference>
<accession>A0A0B7MWS3</accession>
<dbReference type="OrthoDB" id="75724at2759"/>
<keyword evidence="1" id="KW-1133">Transmembrane helix</keyword>
<dbReference type="Pfam" id="PF00650">
    <property type="entry name" value="CRAL_TRIO"/>
    <property type="match status" value="1"/>
</dbReference>
<dbReference type="PROSITE" id="PS50191">
    <property type="entry name" value="CRAL_TRIO"/>
    <property type="match status" value="1"/>
</dbReference>
<dbReference type="SUPFAM" id="SSF52087">
    <property type="entry name" value="CRAL/TRIO domain"/>
    <property type="match status" value="1"/>
</dbReference>
<protein>
    <recommendedName>
        <fullName evidence="2">CRAL-TRIO domain-containing protein</fullName>
    </recommendedName>
</protein>
<dbReference type="CDD" id="cd00170">
    <property type="entry name" value="SEC14"/>
    <property type="match status" value="1"/>
</dbReference>
<feature type="transmembrane region" description="Helical" evidence="1">
    <location>
        <begin position="513"/>
        <end position="533"/>
    </location>
</feature>
<sequence length="593" mass="67532">MLSIAKENGILFNDEYLEYQQSITHIQQRLEDDIQLLDFGLQDKQDALEYASDRGIYAYIHTVTLFRFLKDSDFSQDTAVERLLDTIQWRRDQKIGRMTYQSIAPEFFDEEGFAFFHKQDRLGRPVAVIQMRHFPKFKDKTKPLSEFMQPFACLVMEIARQLTRDLTRKNEMDPITDRPMLISQIAIIIDIQKAPFVPIDSSLMHHLKSITNNRFPGFVGSVYVMNFGWMYQGIWQVVKLVLSEQAKARVNFISSSEITQVIDENDCLRVLGGKDDYVWSLDSDLILELYATENRFKIEAVEAAASAAARPSRSSSVSSMSSLDSSLFFDAPAYLSRQNSVHSEAIQTTYTSSCPSIYGTPGALTPINSYLTNRRQQQLSVVRQYPSSEPRYFLSGFHMGDTFLTSFFRPGASAPSNSNTLDDFDLSNRLLQLLSSEEIQQQLADADVDDDDDILIDSDITAAADLLLNTQRHPVHFPHMLPDDHPHSVYMTSPVRHQLVRAEQRMLRLARKLFRLSFAYKGAVYWVVLYLFLRGPVEDTFKKTLSKLLAGTSQEQIAYSTVGVTATVAAILSSSLSNSIHNHDNDNKHIDDR</sequence>